<gene>
    <name evidence="5" type="ORF">C0216_15060</name>
</gene>
<organism evidence="5 6">
    <name type="scientific">Streptomyces globosus</name>
    <dbReference type="NCBI Taxonomy" id="68209"/>
    <lineage>
        <taxon>Bacteria</taxon>
        <taxon>Bacillati</taxon>
        <taxon>Actinomycetota</taxon>
        <taxon>Actinomycetes</taxon>
        <taxon>Kitasatosporales</taxon>
        <taxon>Streptomycetaceae</taxon>
        <taxon>Streptomyces</taxon>
    </lineage>
</organism>
<protein>
    <submittedName>
        <fullName evidence="5">TetR/AcrR family transcriptional regulator</fullName>
    </submittedName>
</protein>
<dbReference type="Pfam" id="PF00440">
    <property type="entry name" value="TetR_N"/>
    <property type="match status" value="1"/>
</dbReference>
<feature type="region of interest" description="Disordered" evidence="3">
    <location>
        <begin position="1"/>
        <end position="20"/>
    </location>
</feature>
<dbReference type="OrthoDB" id="3691941at2"/>
<proteinExistence type="predicted"/>
<evidence type="ECO:0000256" key="2">
    <source>
        <dbReference type="PROSITE-ProRule" id="PRU00335"/>
    </source>
</evidence>
<keyword evidence="1 2" id="KW-0238">DNA-binding</keyword>
<dbReference type="PANTHER" id="PTHR30055">
    <property type="entry name" value="HTH-TYPE TRANSCRIPTIONAL REGULATOR RUTR"/>
    <property type="match status" value="1"/>
</dbReference>
<dbReference type="RefSeq" id="WP_114055794.1">
    <property type="nucleotide sequence ID" value="NZ_CP030862.1"/>
</dbReference>
<feature type="DNA-binding region" description="H-T-H motif" evidence="2">
    <location>
        <begin position="44"/>
        <end position="63"/>
    </location>
</feature>
<dbReference type="Gene3D" id="1.10.10.60">
    <property type="entry name" value="Homeodomain-like"/>
    <property type="match status" value="1"/>
</dbReference>
<sequence length="203" mass="21545">MQTGQQTEQQGGRRRRLSTADERRGTVLRTAIGAFAARGYFGTTTTEVAKAAGISQAYVYRLFPNKEALFAAVVEHCFAQVRAALERGAAEAEGASPESVLASMGDAYARLISDNELLLVQLHAQAAAVSEPVIREAVRAGYAQVVEYVRGVSGGSERQVQEFFAVGMLCHLVVSLGVADAGEAGGVAEAPWMRILAAGITHY</sequence>
<dbReference type="Gene3D" id="1.10.357.10">
    <property type="entry name" value="Tetracycline Repressor, domain 2"/>
    <property type="match status" value="1"/>
</dbReference>
<dbReference type="InterPro" id="IPR050109">
    <property type="entry name" value="HTH-type_TetR-like_transc_reg"/>
</dbReference>
<dbReference type="EMBL" id="CP030862">
    <property type="protein sequence ID" value="AXE24605.1"/>
    <property type="molecule type" value="Genomic_DNA"/>
</dbReference>
<dbReference type="GO" id="GO:0003700">
    <property type="term" value="F:DNA-binding transcription factor activity"/>
    <property type="evidence" value="ECO:0007669"/>
    <property type="project" value="TreeGrafter"/>
</dbReference>
<accession>A0A344U134</accession>
<keyword evidence="6" id="KW-1185">Reference proteome</keyword>
<dbReference type="Proteomes" id="UP000252004">
    <property type="component" value="Chromosome"/>
</dbReference>
<evidence type="ECO:0000256" key="3">
    <source>
        <dbReference type="SAM" id="MobiDB-lite"/>
    </source>
</evidence>
<dbReference type="AlphaFoldDB" id="A0A344U134"/>
<dbReference type="InterPro" id="IPR001647">
    <property type="entry name" value="HTH_TetR"/>
</dbReference>
<evidence type="ECO:0000313" key="5">
    <source>
        <dbReference type="EMBL" id="AXE24605.1"/>
    </source>
</evidence>
<evidence type="ECO:0000259" key="4">
    <source>
        <dbReference type="PROSITE" id="PS50977"/>
    </source>
</evidence>
<reference evidence="5 6" key="1">
    <citation type="submission" date="2018-01" db="EMBL/GenBank/DDBJ databases">
        <title>Draft genome Sequence of streptomyces globosus LZH-48.</title>
        <authorList>
            <person name="Ran K."/>
            <person name="Li Z."/>
            <person name="Wei S."/>
            <person name="Dong R."/>
        </authorList>
    </citation>
    <scope>NUCLEOTIDE SEQUENCE [LARGE SCALE GENOMIC DNA]</scope>
    <source>
        <strain evidence="5 6">LZH-48</strain>
    </source>
</reference>
<dbReference type="PROSITE" id="PS50977">
    <property type="entry name" value="HTH_TETR_2"/>
    <property type="match status" value="1"/>
</dbReference>
<dbReference type="InterPro" id="IPR009057">
    <property type="entry name" value="Homeodomain-like_sf"/>
</dbReference>
<evidence type="ECO:0000256" key="1">
    <source>
        <dbReference type="ARBA" id="ARBA00023125"/>
    </source>
</evidence>
<dbReference type="PRINTS" id="PR00455">
    <property type="entry name" value="HTHTETR"/>
</dbReference>
<dbReference type="PANTHER" id="PTHR30055:SF146">
    <property type="entry name" value="HTH-TYPE TRANSCRIPTIONAL DUAL REGULATOR CECR"/>
    <property type="match status" value="1"/>
</dbReference>
<evidence type="ECO:0000313" key="6">
    <source>
        <dbReference type="Proteomes" id="UP000252004"/>
    </source>
</evidence>
<dbReference type="GO" id="GO:0000976">
    <property type="term" value="F:transcription cis-regulatory region binding"/>
    <property type="evidence" value="ECO:0007669"/>
    <property type="project" value="TreeGrafter"/>
</dbReference>
<dbReference type="KEGG" id="sgz:C0216_15060"/>
<name>A0A344U134_9ACTN</name>
<dbReference type="SUPFAM" id="SSF46689">
    <property type="entry name" value="Homeodomain-like"/>
    <property type="match status" value="1"/>
</dbReference>
<feature type="compositionally biased region" description="Low complexity" evidence="3">
    <location>
        <begin position="1"/>
        <end position="10"/>
    </location>
</feature>
<feature type="domain" description="HTH tetR-type" evidence="4">
    <location>
        <begin position="21"/>
        <end position="81"/>
    </location>
</feature>